<evidence type="ECO:0000313" key="2">
    <source>
        <dbReference type="Proteomes" id="UP000593571"/>
    </source>
</evidence>
<comment type="caution">
    <text evidence="1">The sequence shown here is derived from an EMBL/GenBank/DDBJ whole genome shotgun (WGS) entry which is preliminary data.</text>
</comment>
<dbReference type="EMBL" id="JACASE010000008">
    <property type="protein sequence ID" value="KAF6441003.1"/>
    <property type="molecule type" value="Genomic_DNA"/>
</dbReference>
<keyword evidence="2" id="KW-1185">Reference proteome</keyword>
<evidence type="ECO:0000313" key="1">
    <source>
        <dbReference type="EMBL" id="KAF6441003.1"/>
    </source>
</evidence>
<proteinExistence type="predicted"/>
<sequence>MAGLLSPKEIPPTGQQATAILSGLERHSYLFVSTNFPSWWCLAGLSMIMGSAPVHGAGCRGQGRRHVPGMKSRRPGPLCGPPAAEGLRLCSVRLALAPVGKMYCERQRKKMQMKRWLPFREDSGLRNYSCVSCVRMDVSCVCNRTPCEPLVSCTPVWGAASQRGHGPSPLGGAAQCQRQVSRPGPALTHPLATSMAFDTGTCPRISGQSKFPHWKDTGGSRRCDLLSASRPDSLQFPVG</sequence>
<organism evidence="1 2">
    <name type="scientific">Rousettus aegyptiacus</name>
    <name type="common">Egyptian fruit bat</name>
    <name type="synonym">Pteropus aegyptiacus</name>
    <dbReference type="NCBI Taxonomy" id="9407"/>
    <lineage>
        <taxon>Eukaryota</taxon>
        <taxon>Metazoa</taxon>
        <taxon>Chordata</taxon>
        <taxon>Craniata</taxon>
        <taxon>Vertebrata</taxon>
        <taxon>Euteleostomi</taxon>
        <taxon>Mammalia</taxon>
        <taxon>Eutheria</taxon>
        <taxon>Laurasiatheria</taxon>
        <taxon>Chiroptera</taxon>
        <taxon>Yinpterochiroptera</taxon>
        <taxon>Pteropodoidea</taxon>
        <taxon>Pteropodidae</taxon>
        <taxon>Rousettinae</taxon>
        <taxon>Rousettus</taxon>
    </lineage>
</organism>
<gene>
    <name evidence="1" type="ORF">HJG63_012232</name>
</gene>
<name>A0A7J8F017_ROUAE</name>
<accession>A0A7J8F017</accession>
<protein>
    <submittedName>
        <fullName evidence="1">Uncharacterized protein</fullName>
    </submittedName>
</protein>
<reference evidence="1 2" key="1">
    <citation type="journal article" date="2020" name="Nature">
        <title>Six reference-quality genomes reveal evolution of bat adaptations.</title>
        <authorList>
            <person name="Jebb D."/>
            <person name="Huang Z."/>
            <person name="Pippel M."/>
            <person name="Hughes G.M."/>
            <person name="Lavrichenko K."/>
            <person name="Devanna P."/>
            <person name="Winkler S."/>
            <person name="Jermiin L.S."/>
            <person name="Skirmuntt E.C."/>
            <person name="Katzourakis A."/>
            <person name="Burkitt-Gray L."/>
            <person name="Ray D.A."/>
            <person name="Sullivan K.A.M."/>
            <person name="Roscito J.G."/>
            <person name="Kirilenko B.M."/>
            <person name="Davalos L.M."/>
            <person name="Corthals A.P."/>
            <person name="Power M.L."/>
            <person name="Jones G."/>
            <person name="Ransome R.D."/>
            <person name="Dechmann D.K.N."/>
            <person name="Locatelli A.G."/>
            <person name="Puechmaille S.J."/>
            <person name="Fedrigo O."/>
            <person name="Jarvis E.D."/>
            <person name="Hiller M."/>
            <person name="Vernes S.C."/>
            <person name="Myers E.W."/>
            <person name="Teeling E.C."/>
        </authorList>
    </citation>
    <scope>NUCLEOTIDE SEQUENCE [LARGE SCALE GENOMIC DNA]</scope>
    <source>
        <strain evidence="1">MRouAeg1</strain>
        <tissue evidence="1">Muscle</tissue>
    </source>
</reference>
<dbReference type="Proteomes" id="UP000593571">
    <property type="component" value="Unassembled WGS sequence"/>
</dbReference>
<dbReference type="AlphaFoldDB" id="A0A7J8F017"/>